<feature type="region of interest" description="Disordered" evidence="7">
    <location>
        <begin position="100"/>
        <end position="151"/>
    </location>
</feature>
<proteinExistence type="predicted"/>
<sequence>MLAQFSIPGYESNGAASSVPFQSKKRACLVCFRCHEKKIKCDLAKKPRDDQRASRCSNCADADCPCLLRPSKRGKRGATSGRNDPRRDITVSWSADAPFGLPFAPPPADGSPAPGSSLDGGGDLEPMDTAISGNHGQVLTGATPPPADHANLEGQLVSHDVVPPPNADSRRRYSSYLGDSGYMQIFSSESGDLTMQQQVPRSLEVDYIPVGLQEAHLDVFFEYAFTWCPIFDRDTLDADPSLRQSLLLRHALALCANQIRPSLLHQSSSTEHYNRAKELFYGNHEPNPLIRIMALMLFYWWSSEAPNVVSLDNTSWWTGTAIRVAQQIGLHCEPRSSGPMVAGESPGLRRRIWWTLVARERITAISQGRPCLIDLDDCDVPMPSPSDFSQPHYIQVSLFVKWVPLCKLIGRISKMLRRRPGNPGPTAIQLGRELIAWVQALPRPLQPAFEGSRTRGFHRDVHGMHLTYLSTITLLHLSNDAQPLPQASVAAVVAASCTARIFHDYLVRGSICFLAGQAGWYATIAILALLHARRLEGLAVDAKADIQTLRAALSAMAKTWRSAQMFERGIEKLMLNAGPQNGGGADGMPARTSVAGPGLSPSMDELSAIAGINWRDYFPYVTGETSPLIGTLFAQDDQAMPFTELGWTFDFPTHLNQFLTGLENINLDFLSL</sequence>
<evidence type="ECO:0000256" key="3">
    <source>
        <dbReference type="ARBA" id="ARBA00023015"/>
    </source>
</evidence>
<accession>A0AAJ0BT97</accession>
<evidence type="ECO:0000313" key="10">
    <source>
        <dbReference type="Proteomes" id="UP001244011"/>
    </source>
</evidence>
<dbReference type="InterPro" id="IPR036864">
    <property type="entry name" value="Zn2-C6_fun-type_DNA-bd_sf"/>
</dbReference>
<dbReference type="SUPFAM" id="SSF57701">
    <property type="entry name" value="Zn2/Cys6 DNA-binding domain"/>
    <property type="match status" value="1"/>
</dbReference>
<dbReference type="AlphaFoldDB" id="A0AAJ0BT97"/>
<dbReference type="GO" id="GO:0000981">
    <property type="term" value="F:DNA-binding transcription factor activity, RNA polymerase II-specific"/>
    <property type="evidence" value="ECO:0007669"/>
    <property type="project" value="InterPro"/>
</dbReference>
<gene>
    <name evidence="9" type="ORF">QBC33DRAFT_482829</name>
</gene>
<comment type="caution">
    <text evidence="9">The sequence shown here is derived from an EMBL/GenBank/DDBJ whole genome shotgun (WGS) entry which is preliminary data.</text>
</comment>
<protein>
    <submittedName>
        <fullName evidence="9">Fungal-specific transcription factor domain-containing protein</fullName>
    </submittedName>
</protein>
<reference evidence="9" key="1">
    <citation type="submission" date="2023-06" db="EMBL/GenBank/DDBJ databases">
        <title>Genome-scale phylogeny and comparative genomics of the fungal order Sordariales.</title>
        <authorList>
            <consortium name="Lawrence Berkeley National Laboratory"/>
            <person name="Hensen N."/>
            <person name="Bonometti L."/>
            <person name="Westerberg I."/>
            <person name="Brannstrom I.O."/>
            <person name="Guillou S."/>
            <person name="Cros-Aarteil S."/>
            <person name="Calhoun S."/>
            <person name="Haridas S."/>
            <person name="Kuo A."/>
            <person name="Mondo S."/>
            <person name="Pangilinan J."/>
            <person name="Riley R."/>
            <person name="Labutti K."/>
            <person name="Andreopoulos B."/>
            <person name="Lipzen A."/>
            <person name="Chen C."/>
            <person name="Yanf M."/>
            <person name="Daum C."/>
            <person name="Ng V."/>
            <person name="Clum A."/>
            <person name="Steindorff A."/>
            <person name="Ohm R."/>
            <person name="Martin F."/>
            <person name="Silar P."/>
            <person name="Natvig D."/>
            <person name="Lalanne C."/>
            <person name="Gautier V."/>
            <person name="Ament-Velasquez S.L."/>
            <person name="Kruys A."/>
            <person name="Hutchinson M.I."/>
            <person name="Powell A.J."/>
            <person name="Barry K."/>
            <person name="Miller A.N."/>
            <person name="Grigoriev I.V."/>
            <person name="Debuchy R."/>
            <person name="Gladieux P."/>
            <person name="Thoren M.H."/>
            <person name="Johannesson H."/>
        </authorList>
    </citation>
    <scope>NUCLEOTIDE SEQUENCE</scope>
    <source>
        <strain evidence="9">8032-3</strain>
    </source>
</reference>
<keyword evidence="10" id="KW-1185">Reference proteome</keyword>
<dbReference type="CDD" id="cd00067">
    <property type="entry name" value="GAL4"/>
    <property type="match status" value="1"/>
</dbReference>
<dbReference type="RefSeq" id="XP_060277844.1">
    <property type="nucleotide sequence ID" value="XM_060425368.1"/>
</dbReference>
<dbReference type="PANTHER" id="PTHR47171">
    <property type="entry name" value="FARA-RELATED"/>
    <property type="match status" value="1"/>
</dbReference>
<evidence type="ECO:0000256" key="6">
    <source>
        <dbReference type="ARBA" id="ARBA00023242"/>
    </source>
</evidence>
<evidence type="ECO:0000256" key="7">
    <source>
        <dbReference type="SAM" id="MobiDB-lite"/>
    </source>
</evidence>
<evidence type="ECO:0000256" key="5">
    <source>
        <dbReference type="ARBA" id="ARBA00023163"/>
    </source>
</evidence>
<keyword evidence="1" id="KW-0479">Metal-binding</keyword>
<dbReference type="GO" id="GO:0003677">
    <property type="term" value="F:DNA binding"/>
    <property type="evidence" value="ECO:0007669"/>
    <property type="project" value="UniProtKB-KW"/>
</dbReference>
<dbReference type="Pfam" id="PF04082">
    <property type="entry name" value="Fungal_trans"/>
    <property type="match status" value="1"/>
</dbReference>
<dbReference type="InterPro" id="IPR001138">
    <property type="entry name" value="Zn2Cys6_DnaBD"/>
</dbReference>
<dbReference type="PANTHER" id="PTHR47171:SF5">
    <property type="entry name" value="ZN(II)2CYS6 TRANSCRIPTION FACTOR (EUROFUNG)"/>
    <property type="match status" value="1"/>
</dbReference>
<evidence type="ECO:0000313" key="9">
    <source>
        <dbReference type="EMBL" id="KAK1761631.1"/>
    </source>
</evidence>
<name>A0AAJ0BT97_9PEZI</name>
<dbReference type="GeneID" id="85308555"/>
<dbReference type="EMBL" id="MU839059">
    <property type="protein sequence ID" value="KAK1761631.1"/>
    <property type="molecule type" value="Genomic_DNA"/>
</dbReference>
<dbReference type="InterPro" id="IPR052073">
    <property type="entry name" value="Amide_Lactam_Regulators"/>
</dbReference>
<keyword evidence="4" id="KW-0238">DNA-binding</keyword>
<keyword evidence="2" id="KW-0862">Zinc</keyword>
<evidence type="ECO:0000256" key="4">
    <source>
        <dbReference type="ARBA" id="ARBA00023125"/>
    </source>
</evidence>
<dbReference type="GO" id="GO:0008270">
    <property type="term" value="F:zinc ion binding"/>
    <property type="evidence" value="ECO:0007669"/>
    <property type="project" value="InterPro"/>
</dbReference>
<dbReference type="PROSITE" id="PS50048">
    <property type="entry name" value="ZN2_CY6_FUNGAL_2"/>
    <property type="match status" value="1"/>
</dbReference>
<evidence type="ECO:0000256" key="1">
    <source>
        <dbReference type="ARBA" id="ARBA00022723"/>
    </source>
</evidence>
<dbReference type="Proteomes" id="UP001244011">
    <property type="component" value="Unassembled WGS sequence"/>
</dbReference>
<keyword evidence="3" id="KW-0805">Transcription regulation</keyword>
<feature type="domain" description="Zn(2)-C6 fungal-type" evidence="8">
    <location>
        <begin position="30"/>
        <end position="68"/>
    </location>
</feature>
<dbReference type="CDD" id="cd12148">
    <property type="entry name" value="fungal_TF_MHR"/>
    <property type="match status" value="1"/>
</dbReference>
<keyword evidence="6" id="KW-0539">Nucleus</keyword>
<keyword evidence="5" id="KW-0804">Transcription</keyword>
<evidence type="ECO:0000256" key="2">
    <source>
        <dbReference type="ARBA" id="ARBA00022833"/>
    </source>
</evidence>
<dbReference type="InterPro" id="IPR007219">
    <property type="entry name" value="XnlR_reg_dom"/>
</dbReference>
<feature type="region of interest" description="Disordered" evidence="7">
    <location>
        <begin position="71"/>
        <end position="90"/>
    </location>
</feature>
<evidence type="ECO:0000259" key="8">
    <source>
        <dbReference type="PROSITE" id="PS50048"/>
    </source>
</evidence>
<organism evidence="9 10">
    <name type="scientific">Phialemonium atrogriseum</name>
    <dbReference type="NCBI Taxonomy" id="1093897"/>
    <lineage>
        <taxon>Eukaryota</taxon>
        <taxon>Fungi</taxon>
        <taxon>Dikarya</taxon>
        <taxon>Ascomycota</taxon>
        <taxon>Pezizomycotina</taxon>
        <taxon>Sordariomycetes</taxon>
        <taxon>Sordariomycetidae</taxon>
        <taxon>Cephalothecales</taxon>
        <taxon>Cephalothecaceae</taxon>
        <taxon>Phialemonium</taxon>
    </lineage>
</organism>
<dbReference type="SMART" id="SM00906">
    <property type="entry name" value="Fungal_trans"/>
    <property type="match status" value="1"/>
</dbReference>
<dbReference type="GO" id="GO:0006351">
    <property type="term" value="P:DNA-templated transcription"/>
    <property type="evidence" value="ECO:0007669"/>
    <property type="project" value="InterPro"/>
</dbReference>